<dbReference type="OrthoDB" id="4424890at2"/>
<feature type="transmembrane region" description="Helical" evidence="1">
    <location>
        <begin position="241"/>
        <end position="263"/>
    </location>
</feature>
<feature type="transmembrane region" description="Helical" evidence="1">
    <location>
        <begin position="199"/>
        <end position="221"/>
    </location>
</feature>
<keyword evidence="1" id="KW-1133">Transmembrane helix</keyword>
<organism evidence="2 3">
    <name type="scientific">Caldicellulosiruptor obsidiansis (strain ATCC BAA-2073 / JCM 16842 / OB47)</name>
    <dbReference type="NCBI Taxonomy" id="608506"/>
    <lineage>
        <taxon>Bacteria</taxon>
        <taxon>Bacillati</taxon>
        <taxon>Bacillota</taxon>
        <taxon>Bacillota incertae sedis</taxon>
        <taxon>Caldicellulosiruptorales</taxon>
        <taxon>Caldicellulosiruptoraceae</taxon>
        <taxon>Caldicellulosiruptor</taxon>
    </lineage>
</organism>
<feature type="transmembrane region" description="Helical" evidence="1">
    <location>
        <begin position="101"/>
        <end position="121"/>
    </location>
</feature>
<dbReference type="PANTHER" id="PTHR37814:SF1">
    <property type="entry name" value="MEMBRANE PROTEIN"/>
    <property type="match status" value="1"/>
</dbReference>
<keyword evidence="1" id="KW-0812">Transmembrane</keyword>
<feature type="transmembrane region" description="Helical" evidence="1">
    <location>
        <begin position="128"/>
        <end position="145"/>
    </location>
</feature>
<accession>D9TFG0</accession>
<feature type="transmembrane region" description="Helical" evidence="1">
    <location>
        <begin position="39"/>
        <end position="56"/>
    </location>
</feature>
<keyword evidence="3" id="KW-1185">Reference proteome</keyword>
<evidence type="ECO:0000313" key="2">
    <source>
        <dbReference type="EMBL" id="ADL42930.1"/>
    </source>
</evidence>
<dbReference type="PANTHER" id="PTHR37814">
    <property type="entry name" value="CONSERVED MEMBRANE PROTEIN"/>
    <property type="match status" value="1"/>
</dbReference>
<dbReference type="InterPro" id="IPR038728">
    <property type="entry name" value="YkvI-like"/>
</dbReference>
<evidence type="ECO:0000313" key="3">
    <source>
        <dbReference type="Proteomes" id="UP000000347"/>
    </source>
</evidence>
<dbReference type="eggNOG" id="COG3949">
    <property type="taxonomic scope" value="Bacteria"/>
</dbReference>
<protein>
    <submittedName>
        <fullName evidence="2">Uncharacterized membrane protein</fullName>
    </submittedName>
</protein>
<gene>
    <name evidence="2" type="ordered locus">COB47_1647</name>
</gene>
<feature type="transmembrane region" description="Helical" evidence="1">
    <location>
        <begin position="275"/>
        <end position="295"/>
    </location>
</feature>
<dbReference type="KEGG" id="cob:COB47_1647"/>
<proteinExistence type="predicted"/>
<dbReference type="HOGENOM" id="CLU_851746_0_0_9"/>
<dbReference type="Proteomes" id="UP000000347">
    <property type="component" value="Chromosome"/>
</dbReference>
<reference evidence="2 3" key="1">
    <citation type="journal article" date="2010" name="J. Bacteriol.">
        <title>Complete genome sequence of the cellulolytic thermophile Caldicellulosiruptor obsidiansis OB47T.</title>
        <authorList>
            <person name="Elkins J.G."/>
            <person name="Lochner A."/>
            <person name="Hamilton-Brehm S.D."/>
            <person name="Davenport K.W."/>
            <person name="Podar M."/>
            <person name="Brown S.D."/>
            <person name="Land M.L."/>
            <person name="Hauser L.J."/>
            <person name="Klingeman D.M."/>
            <person name="Raman B."/>
            <person name="Goodwin L.A."/>
            <person name="Tapia R."/>
            <person name="Meincke L.J."/>
            <person name="Detter J.C."/>
            <person name="Bruce D.C."/>
            <person name="Han C.S."/>
            <person name="Palumbo A.V."/>
            <person name="Cottingham R.W."/>
            <person name="Keller M."/>
            <person name="Graham D.E."/>
        </authorList>
    </citation>
    <scope>NUCLEOTIDE SEQUENCE [LARGE SCALE GENOMIC DNA]</scope>
    <source>
        <strain evidence="3">ATCC BAA-2073 / strain OB47</strain>
    </source>
</reference>
<sequence>MGRIFAIISSVLGSIIGAGFSTGQEIFYFFSQFKETSIFYISLSSILILLILLYLMDIKIKSRVILNIFRAYILLFSIITLIVMFSAFGQLGEEFLGVSRYIFTLLCFILSIAIFKHGLLAVVNINKVVVSILIITVSFIFLRSVHKNEIIFQFESLKYALPKNFFQHLTFPLLYSAYNSLLAFPVVNGLKERFHKEEIKLSIVISSILIFLLLNIINTILLSKSSIQNSQMPLLKAEKSVFFQFILVASAFLEILTTVLANYMGLCYSIKNSKVEFFVIIISLLLGFNQFQVLLRKLYSLMGYIGLGIIVMLSLSTLLSKDRMLK</sequence>
<dbReference type="EMBL" id="CP002164">
    <property type="protein sequence ID" value="ADL42930.1"/>
    <property type="molecule type" value="Genomic_DNA"/>
</dbReference>
<dbReference type="RefSeq" id="WP_013290927.1">
    <property type="nucleotide sequence ID" value="NC_014392.1"/>
</dbReference>
<feature type="transmembrane region" description="Helical" evidence="1">
    <location>
        <begin position="301"/>
        <end position="320"/>
    </location>
</feature>
<dbReference type="STRING" id="608506.COB47_1647"/>
<name>D9TFG0_CALOO</name>
<feature type="transmembrane region" description="Helical" evidence="1">
    <location>
        <begin position="165"/>
        <end position="187"/>
    </location>
</feature>
<dbReference type="AlphaFoldDB" id="D9TFG0"/>
<feature type="transmembrane region" description="Helical" evidence="1">
    <location>
        <begin position="68"/>
        <end position="89"/>
    </location>
</feature>
<evidence type="ECO:0000256" key="1">
    <source>
        <dbReference type="SAM" id="Phobius"/>
    </source>
</evidence>
<keyword evidence="1" id="KW-0472">Membrane</keyword>